<proteinExistence type="predicted"/>
<evidence type="ECO:0008006" key="4">
    <source>
        <dbReference type="Google" id="ProtNLM"/>
    </source>
</evidence>
<keyword evidence="1" id="KW-0732">Signal</keyword>
<dbReference type="AlphaFoldDB" id="A0A2T6KHD5"/>
<dbReference type="EMBL" id="QBUD01000005">
    <property type="protein sequence ID" value="PUB14913.1"/>
    <property type="molecule type" value="Genomic_DNA"/>
</dbReference>
<name>A0A2T6KHD5_9RHOB</name>
<dbReference type="Proteomes" id="UP000244523">
    <property type="component" value="Unassembled WGS sequence"/>
</dbReference>
<organism evidence="2 3">
    <name type="scientific">Yoonia sediminilitoris</name>
    <dbReference type="NCBI Taxonomy" id="1286148"/>
    <lineage>
        <taxon>Bacteria</taxon>
        <taxon>Pseudomonadati</taxon>
        <taxon>Pseudomonadota</taxon>
        <taxon>Alphaproteobacteria</taxon>
        <taxon>Rhodobacterales</taxon>
        <taxon>Paracoccaceae</taxon>
        <taxon>Yoonia</taxon>
    </lineage>
</organism>
<comment type="caution">
    <text evidence="2">The sequence shown here is derived from an EMBL/GenBank/DDBJ whole genome shotgun (WGS) entry which is preliminary data.</text>
</comment>
<accession>A0A2T6KHD5</accession>
<gene>
    <name evidence="2" type="ORF">C8N45_105136</name>
</gene>
<keyword evidence="3" id="KW-1185">Reference proteome</keyword>
<dbReference type="OrthoDB" id="7869860at2"/>
<evidence type="ECO:0000256" key="1">
    <source>
        <dbReference type="SAM" id="SignalP"/>
    </source>
</evidence>
<protein>
    <recommendedName>
        <fullName evidence="4">Secreted protein</fullName>
    </recommendedName>
</protein>
<sequence>MFRHFRCLGLVSLATLIASAATAAPLELSISVLDAESFELGPPAGDTRWVIEGDGDFLLAEQHGAMSSMRFDLPAGQYRVTVWELDSNAAAEQRLTLPEGGTAQAALTLSPSNKSLIAAVLARTREPEAKSDVASNDQQPDTQGTLAPLTLGLAARPGTVFAVTLPQVPDAANDRVALSDGGDGWIWSSERGSLDEMAITAPQTPGDYTVQYVQVPEMAVLQEMKVRIR</sequence>
<evidence type="ECO:0000313" key="3">
    <source>
        <dbReference type="Proteomes" id="UP000244523"/>
    </source>
</evidence>
<feature type="chain" id="PRO_5015668957" description="Secreted protein" evidence="1">
    <location>
        <begin position="24"/>
        <end position="229"/>
    </location>
</feature>
<feature type="signal peptide" evidence="1">
    <location>
        <begin position="1"/>
        <end position="23"/>
    </location>
</feature>
<evidence type="ECO:0000313" key="2">
    <source>
        <dbReference type="EMBL" id="PUB14913.1"/>
    </source>
</evidence>
<reference evidence="2 3" key="1">
    <citation type="submission" date="2018-04" db="EMBL/GenBank/DDBJ databases">
        <title>Genomic Encyclopedia of Archaeal and Bacterial Type Strains, Phase II (KMG-II): from individual species to whole genera.</title>
        <authorList>
            <person name="Goeker M."/>
        </authorList>
    </citation>
    <scope>NUCLEOTIDE SEQUENCE [LARGE SCALE GENOMIC DNA]</scope>
    <source>
        <strain evidence="2 3">DSM 29955</strain>
    </source>
</reference>
<dbReference type="RefSeq" id="WP_108386495.1">
    <property type="nucleotide sequence ID" value="NZ_QBUD01000005.1"/>
</dbReference>